<dbReference type="GO" id="GO:0016645">
    <property type="term" value="F:oxidoreductase activity, acting on the CH-NH group of donors"/>
    <property type="evidence" value="ECO:0007669"/>
    <property type="project" value="InterPro"/>
</dbReference>
<keyword evidence="5 10" id="KW-0949">S-adenosyl-L-methionine</keyword>
<dbReference type="OrthoDB" id="9786494at2"/>
<evidence type="ECO:0000256" key="4">
    <source>
        <dbReference type="ARBA" id="ARBA00022679"/>
    </source>
</evidence>
<comment type="subcellular location">
    <subcellularLocation>
        <location evidence="10">Cytoplasm</location>
    </subcellularLocation>
</comment>
<evidence type="ECO:0000256" key="2">
    <source>
        <dbReference type="ARBA" id="ARBA00022603"/>
    </source>
</evidence>
<dbReference type="GO" id="GO:0002098">
    <property type="term" value="P:tRNA wobble uridine modification"/>
    <property type="evidence" value="ECO:0007669"/>
    <property type="project" value="TreeGrafter"/>
</dbReference>
<keyword evidence="6 10" id="KW-0819">tRNA processing</keyword>
<dbReference type="InterPro" id="IPR023032">
    <property type="entry name" value="tRNA_MAMT_biosynth_bifunc_MnmC"/>
</dbReference>
<dbReference type="EMBL" id="LGAA01000016">
    <property type="protein sequence ID" value="KPD03094.1"/>
    <property type="molecule type" value="Genomic_DNA"/>
</dbReference>
<organism evidence="13 14">
    <name type="scientific">Moellerella wisconsensis ATCC 35017</name>
    <dbReference type="NCBI Taxonomy" id="1354267"/>
    <lineage>
        <taxon>Bacteria</taxon>
        <taxon>Pseudomonadati</taxon>
        <taxon>Pseudomonadota</taxon>
        <taxon>Gammaproteobacteria</taxon>
        <taxon>Enterobacterales</taxon>
        <taxon>Morganellaceae</taxon>
        <taxon>Moellerella</taxon>
    </lineage>
</organism>
<evidence type="ECO:0000313" key="14">
    <source>
        <dbReference type="Proteomes" id="UP000053226"/>
    </source>
</evidence>
<feature type="domain" description="MnmC-like methyltransferase" evidence="12">
    <location>
        <begin position="118"/>
        <end position="244"/>
    </location>
</feature>
<evidence type="ECO:0000259" key="12">
    <source>
        <dbReference type="Pfam" id="PF05430"/>
    </source>
</evidence>
<evidence type="ECO:0000313" key="13">
    <source>
        <dbReference type="EMBL" id="KPD03094.1"/>
    </source>
</evidence>
<evidence type="ECO:0000256" key="1">
    <source>
        <dbReference type="ARBA" id="ARBA00022490"/>
    </source>
</evidence>
<evidence type="ECO:0000256" key="10">
    <source>
        <dbReference type="HAMAP-Rule" id="MF_01102"/>
    </source>
</evidence>
<dbReference type="NCBIfam" id="NF033855">
    <property type="entry name" value="tRNA_MNMC2"/>
    <property type="match status" value="1"/>
</dbReference>
<keyword evidence="3 10" id="KW-0285">Flavoprotein</keyword>
<dbReference type="InterPro" id="IPR017610">
    <property type="entry name" value="tRNA_S-uridine_synth_MnmC_C"/>
</dbReference>
<dbReference type="PANTHER" id="PTHR13847:SF283">
    <property type="entry name" value="TRNA 5-METHYLAMINOMETHYL-2-THIOURIDINE BIOSYNTHESIS BIFUNCTIONAL PROTEIN MNMC"/>
    <property type="match status" value="1"/>
</dbReference>
<keyword evidence="4 10" id="KW-0808">Transferase</keyword>
<accession>A0A0N0ZB95</accession>
<reference evidence="13 14" key="1">
    <citation type="submission" date="2015-07" db="EMBL/GenBank/DDBJ databases">
        <title>ATOL: Assembling a taxonomically balanced genome-scale reconstruction of the evolutionary history of the Enterobacteriaceae.</title>
        <authorList>
            <person name="Plunkett G.III."/>
            <person name="Neeno-Eckwall E.C."/>
            <person name="Glasner J.D."/>
            <person name="Perna N.T."/>
        </authorList>
    </citation>
    <scope>NUCLEOTIDE SEQUENCE [LARGE SCALE GENOMIC DNA]</scope>
    <source>
        <strain evidence="13 14">ATCC 35017</strain>
    </source>
</reference>
<dbReference type="AlphaFoldDB" id="A0A0N0ZB95"/>
<keyword evidence="2 10" id="KW-0489">Methyltransferase</keyword>
<evidence type="ECO:0000259" key="11">
    <source>
        <dbReference type="Pfam" id="PF01266"/>
    </source>
</evidence>
<dbReference type="GO" id="GO:0032259">
    <property type="term" value="P:methylation"/>
    <property type="evidence" value="ECO:0007669"/>
    <property type="project" value="UniProtKB-KW"/>
</dbReference>
<dbReference type="FunFam" id="3.40.50.150:FF:000107">
    <property type="entry name" value="tRNA 5-methylaminomethyl-2-thiouridine biosynthesis bifunctional protein MnmC"/>
    <property type="match status" value="1"/>
</dbReference>
<comment type="catalytic activity">
    <reaction evidence="10">
        <text>5-aminomethyl-2-thiouridine(34) in tRNA + S-adenosyl-L-methionine = 5-methylaminomethyl-2-thiouridine(34) in tRNA + S-adenosyl-L-homocysteine + H(+)</text>
        <dbReference type="Rhea" id="RHEA:19569"/>
        <dbReference type="Rhea" id="RHEA-COMP:10195"/>
        <dbReference type="Rhea" id="RHEA-COMP:10197"/>
        <dbReference type="ChEBI" id="CHEBI:15378"/>
        <dbReference type="ChEBI" id="CHEBI:57856"/>
        <dbReference type="ChEBI" id="CHEBI:59789"/>
        <dbReference type="ChEBI" id="CHEBI:74454"/>
        <dbReference type="ChEBI" id="CHEBI:74455"/>
        <dbReference type="EC" id="2.1.1.61"/>
    </reaction>
</comment>
<keyword evidence="1 10" id="KW-0963">Cytoplasm</keyword>
<sequence>MKKTTVHSAKLSWNEDGTPISEQFDDIYFSNQDGLEESRYVFLAGNQFPERFKTHPRHDCVIAETGFGTGLNFITLWQSFKQFRQQNPTAALRQLHFISLEKYPLQVEDLRAAHQRWPELKPFTEQLCQQWPLPLPGNHRIELDNGAVILDLWFGDINTLLPALDFTLFNHIDAWFLDGFAPSKDAAMWSEQLFTSMARSMRENGTFATFTSAGMVRRGLQSAGFTLKKIKGYGRKREMLTGYLSAVEKKAPRPWYCRKPASYSSMNNKPDIAIIGGGIASLTTAEALMRRGAQVTLYCQDNNVALNGSGNRQGALYPLLNGADDPLERFFIAAFPYARRFYQRLNQQGVSFSHQWCGVTQLAYDEKTLKKITAIQQIEWPTDFAQPLTRQQLQSICGLDVGHDGIHYALGGWLSPAELCQNLLAHLQQQGLVVHFNHRVVKLSLDDENWQLGIDTPAGHQQRNHSVVVIANGHALIQFAQTERLPVTATRGQVSHIPSTPRLQQLDSVLCYDGYLTPVDPHYQQHCLGASYQREGIDTDYHEEEQQQNKQRLLDCLPEVDWTKDIDISEKKSRQGIRGVIRDHLPLVGNVPHFEQLISQYATLAQQIKQQQPIAEAAIWPNLFVNGALGSRGLCSAPLCAEIIAAQIFAEPLPLDDETLADLNPNRFWIKKLLRGRTVTTKLLWQEPN</sequence>
<evidence type="ECO:0000256" key="9">
    <source>
        <dbReference type="ARBA" id="ARBA00023268"/>
    </source>
</evidence>
<evidence type="ECO:0000256" key="7">
    <source>
        <dbReference type="ARBA" id="ARBA00022827"/>
    </source>
</evidence>
<dbReference type="Gene3D" id="3.50.50.60">
    <property type="entry name" value="FAD/NAD(P)-binding domain"/>
    <property type="match status" value="1"/>
</dbReference>
<dbReference type="GO" id="GO:0004808">
    <property type="term" value="F:tRNA (5-methylaminomethyl-2-thiouridylate)(34)-methyltransferase activity"/>
    <property type="evidence" value="ECO:0007669"/>
    <property type="project" value="UniProtKB-EC"/>
</dbReference>
<evidence type="ECO:0000256" key="8">
    <source>
        <dbReference type="ARBA" id="ARBA00023002"/>
    </source>
</evidence>
<dbReference type="InterPro" id="IPR008471">
    <property type="entry name" value="MnmC-like_methylTransf"/>
</dbReference>
<comment type="similarity">
    <text evidence="10">In the C-terminal section; belongs to the DAO family.</text>
</comment>
<dbReference type="GO" id="GO:0050660">
    <property type="term" value="F:flavin adenine dinucleotide binding"/>
    <property type="evidence" value="ECO:0007669"/>
    <property type="project" value="UniProtKB-UniRule"/>
</dbReference>
<dbReference type="InterPro" id="IPR047785">
    <property type="entry name" value="tRNA_MNMC2"/>
</dbReference>
<evidence type="ECO:0000256" key="5">
    <source>
        <dbReference type="ARBA" id="ARBA00022691"/>
    </source>
</evidence>
<dbReference type="SUPFAM" id="SSF51905">
    <property type="entry name" value="FAD/NAD(P)-binding domain"/>
    <property type="match status" value="1"/>
</dbReference>
<comment type="caution">
    <text evidence="13">The sequence shown here is derived from an EMBL/GenBank/DDBJ whole genome shotgun (WGS) entry which is preliminary data.</text>
</comment>
<dbReference type="InterPro" id="IPR006076">
    <property type="entry name" value="FAD-dep_OxRdtase"/>
</dbReference>
<dbReference type="GO" id="GO:0005737">
    <property type="term" value="C:cytoplasm"/>
    <property type="evidence" value="ECO:0007669"/>
    <property type="project" value="UniProtKB-SubCell"/>
</dbReference>
<dbReference type="HAMAP" id="MF_01102">
    <property type="entry name" value="MnmC"/>
    <property type="match status" value="1"/>
</dbReference>
<dbReference type="NCBIfam" id="NF002481">
    <property type="entry name" value="PRK01747.1-2"/>
    <property type="match status" value="1"/>
</dbReference>
<comment type="cofactor">
    <cofactor evidence="10">
        <name>FAD</name>
        <dbReference type="ChEBI" id="CHEBI:57692"/>
    </cofactor>
</comment>
<evidence type="ECO:0000256" key="3">
    <source>
        <dbReference type="ARBA" id="ARBA00022630"/>
    </source>
</evidence>
<dbReference type="NCBIfam" id="NF002484">
    <property type="entry name" value="PRK01747.1-5"/>
    <property type="match status" value="1"/>
</dbReference>
<dbReference type="EC" id="2.1.1.61" evidence="10"/>
<name>A0A0N0ZB95_9GAMM</name>
<protein>
    <recommendedName>
        <fullName evidence="10">tRNA 5-methylaminomethyl-2-thiouridine biosynthesis bifunctional protein MnmC</fullName>
        <shortName evidence="10">tRNA mnm(5)s(2)U biosynthesis bifunctional protein</shortName>
    </recommendedName>
    <domain>
        <recommendedName>
            <fullName evidence="10">tRNA (mnm(5)s(2)U34)-methyltransferase</fullName>
            <ecNumber evidence="10">2.1.1.61</ecNumber>
        </recommendedName>
    </domain>
    <domain>
        <recommendedName>
            <fullName evidence="10">FAD-dependent cmnm(5)s(2)U34 oxidoreductase</fullName>
            <ecNumber evidence="10">1.5.-.-</ecNumber>
        </recommendedName>
    </domain>
</protein>
<comment type="function">
    <text evidence="10">Catalyzes the last two steps in the biosynthesis of 5-methylaminomethyl-2-thiouridine (mnm(5)s(2)U) at the wobble position (U34) in tRNA. Catalyzes the FAD-dependent demodification of cmnm(5)s(2)U34 to nm(5)s(2)U34, followed by the transfer of a methyl group from S-adenosyl-L-methionine to nm(5)s(2)U34, to form mnm(5)s(2)U34.</text>
</comment>
<dbReference type="NCBIfam" id="NF002482">
    <property type="entry name" value="PRK01747.1-3"/>
    <property type="match status" value="1"/>
</dbReference>
<dbReference type="NCBIfam" id="TIGR03197">
    <property type="entry name" value="MnmC_Cterm"/>
    <property type="match status" value="1"/>
</dbReference>
<dbReference type="Proteomes" id="UP000053226">
    <property type="component" value="Unassembled WGS sequence"/>
</dbReference>
<gene>
    <name evidence="10" type="primary">mnmC</name>
    <name evidence="13" type="ORF">M992_1590</name>
</gene>
<dbReference type="PANTHER" id="PTHR13847">
    <property type="entry name" value="SARCOSINE DEHYDROGENASE-RELATED"/>
    <property type="match status" value="1"/>
</dbReference>
<proteinExistence type="inferred from homology"/>
<dbReference type="Pfam" id="PF05430">
    <property type="entry name" value="Methyltransf_30"/>
    <property type="match status" value="1"/>
</dbReference>
<evidence type="ECO:0000256" key="6">
    <source>
        <dbReference type="ARBA" id="ARBA00022694"/>
    </source>
</evidence>
<keyword evidence="7 10" id="KW-0274">FAD</keyword>
<dbReference type="EC" id="1.5.-.-" evidence="10"/>
<keyword evidence="9 10" id="KW-0511">Multifunctional enzyme</keyword>
<keyword evidence="8 10" id="KW-0560">Oxidoreductase</keyword>
<feature type="region of interest" description="tRNA (mnm(5)s(2)U34)-methyltransferase" evidence="10">
    <location>
        <begin position="1"/>
        <end position="245"/>
    </location>
</feature>
<comment type="similarity">
    <text evidence="10">In the N-terminal section; belongs to the methyltransferase superfamily. tRNA (mnm(5)s(2)U34)-methyltransferase family.</text>
</comment>
<dbReference type="InterPro" id="IPR036188">
    <property type="entry name" value="FAD/NAD-bd_sf"/>
</dbReference>
<dbReference type="Gene3D" id="3.40.50.150">
    <property type="entry name" value="Vaccinia Virus protein VP39"/>
    <property type="match status" value="1"/>
</dbReference>
<keyword evidence="14" id="KW-1185">Reference proteome</keyword>
<dbReference type="Gene3D" id="3.30.9.10">
    <property type="entry name" value="D-Amino Acid Oxidase, subunit A, domain 2"/>
    <property type="match status" value="1"/>
</dbReference>
<dbReference type="InterPro" id="IPR029063">
    <property type="entry name" value="SAM-dependent_MTases_sf"/>
</dbReference>
<feature type="domain" description="FAD dependent oxidoreductase" evidence="11">
    <location>
        <begin position="271"/>
        <end position="646"/>
    </location>
</feature>
<dbReference type="RefSeq" id="WP_053908046.1">
    <property type="nucleotide sequence ID" value="NZ_CAWMUS010000016.1"/>
</dbReference>
<dbReference type="Pfam" id="PF01266">
    <property type="entry name" value="DAO"/>
    <property type="match status" value="1"/>
</dbReference>
<feature type="region of interest" description="FAD-dependent cmnm(5)s(2)U34 oxidoreductase" evidence="10">
    <location>
        <begin position="275"/>
        <end position="689"/>
    </location>
</feature>